<name>A0A8J2PDH5_9HEXA</name>
<evidence type="ECO:0000313" key="1">
    <source>
        <dbReference type="EMBL" id="CAG7817543.1"/>
    </source>
</evidence>
<proteinExistence type="predicted"/>
<accession>A0A8J2PDH5</accession>
<feature type="non-terminal residue" evidence="1">
    <location>
        <position position="1"/>
    </location>
</feature>
<protein>
    <submittedName>
        <fullName evidence="1">Uncharacterized protein</fullName>
    </submittedName>
</protein>
<dbReference type="EMBL" id="CAJVCH010396630">
    <property type="protein sequence ID" value="CAG7817543.1"/>
    <property type="molecule type" value="Genomic_DNA"/>
</dbReference>
<reference evidence="1" key="1">
    <citation type="submission" date="2021-06" db="EMBL/GenBank/DDBJ databases">
        <authorList>
            <person name="Hodson N. C."/>
            <person name="Mongue J. A."/>
            <person name="Jaron S. K."/>
        </authorList>
    </citation>
    <scope>NUCLEOTIDE SEQUENCE</scope>
</reference>
<evidence type="ECO:0000313" key="2">
    <source>
        <dbReference type="Proteomes" id="UP000708208"/>
    </source>
</evidence>
<dbReference type="Proteomes" id="UP000708208">
    <property type="component" value="Unassembled WGS sequence"/>
</dbReference>
<sequence>NSDVFKLIALVVRWTQLQGA</sequence>
<keyword evidence="2" id="KW-1185">Reference proteome</keyword>
<organism evidence="1 2">
    <name type="scientific">Allacma fusca</name>
    <dbReference type="NCBI Taxonomy" id="39272"/>
    <lineage>
        <taxon>Eukaryota</taxon>
        <taxon>Metazoa</taxon>
        <taxon>Ecdysozoa</taxon>
        <taxon>Arthropoda</taxon>
        <taxon>Hexapoda</taxon>
        <taxon>Collembola</taxon>
        <taxon>Symphypleona</taxon>
        <taxon>Sminthuridae</taxon>
        <taxon>Allacma</taxon>
    </lineage>
</organism>
<dbReference type="AlphaFoldDB" id="A0A8J2PDH5"/>
<gene>
    <name evidence="1" type="ORF">AFUS01_LOCUS28102</name>
</gene>
<comment type="caution">
    <text evidence="1">The sequence shown here is derived from an EMBL/GenBank/DDBJ whole genome shotgun (WGS) entry which is preliminary data.</text>
</comment>